<keyword evidence="5" id="KW-1185">Reference proteome</keyword>
<organism evidence="4 5">
    <name type="scientific">Microlunatus parietis</name>
    <dbReference type="NCBI Taxonomy" id="682979"/>
    <lineage>
        <taxon>Bacteria</taxon>
        <taxon>Bacillati</taxon>
        <taxon>Actinomycetota</taxon>
        <taxon>Actinomycetes</taxon>
        <taxon>Propionibacteriales</taxon>
        <taxon>Propionibacteriaceae</taxon>
        <taxon>Microlunatus</taxon>
    </lineage>
</organism>
<dbReference type="PANTHER" id="PTHR30055">
    <property type="entry name" value="HTH-TYPE TRANSCRIPTIONAL REGULATOR RUTR"/>
    <property type="match status" value="1"/>
</dbReference>
<dbReference type="Proteomes" id="UP000569914">
    <property type="component" value="Unassembled WGS sequence"/>
</dbReference>
<dbReference type="InterPro" id="IPR041483">
    <property type="entry name" value="TetR_C_34"/>
</dbReference>
<dbReference type="InterPro" id="IPR009057">
    <property type="entry name" value="Homeodomain-like_sf"/>
</dbReference>
<dbReference type="PANTHER" id="PTHR30055:SF226">
    <property type="entry name" value="HTH-TYPE TRANSCRIPTIONAL REGULATOR PKSA"/>
    <property type="match status" value="1"/>
</dbReference>
<evidence type="ECO:0000313" key="4">
    <source>
        <dbReference type="EMBL" id="NYE72186.1"/>
    </source>
</evidence>
<evidence type="ECO:0000259" key="3">
    <source>
        <dbReference type="PROSITE" id="PS50977"/>
    </source>
</evidence>
<sequence length="221" mass="24105">MATFHRARSEEQRAARRTAILDVAATMLGEQPVAELSLNALARRVGLAKSNVLRYFDSREAILLELLTAQSTDWLAELSRLPKPRGAVSTRSRRLTTAIAESLARRPVLCDLIGSQAAVLERNVSVEVAARHKRASLAAMADFGAIVRRALPELDDETARLFAAATQLTAGALWVHAQPTEVLRAVYDAHPDLAVFKIDFVADMQRFLSVVLAGLLAQNPS</sequence>
<keyword evidence="1 2" id="KW-0238">DNA-binding</keyword>
<dbReference type="SUPFAM" id="SSF46689">
    <property type="entry name" value="Homeodomain-like"/>
    <property type="match status" value="1"/>
</dbReference>
<dbReference type="AlphaFoldDB" id="A0A7Y9I921"/>
<dbReference type="RefSeq" id="WP_179752828.1">
    <property type="nucleotide sequence ID" value="NZ_JACCBU010000001.1"/>
</dbReference>
<reference evidence="4 5" key="1">
    <citation type="submission" date="2020-07" db="EMBL/GenBank/DDBJ databases">
        <title>Sequencing the genomes of 1000 actinobacteria strains.</title>
        <authorList>
            <person name="Klenk H.-P."/>
        </authorList>
    </citation>
    <scope>NUCLEOTIDE SEQUENCE [LARGE SCALE GENOMIC DNA]</scope>
    <source>
        <strain evidence="4 5">DSM 22083</strain>
    </source>
</reference>
<evidence type="ECO:0000256" key="2">
    <source>
        <dbReference type="PROSITE-ProRule" id="PRU00335"/>
    </source>
</evidence>
<accession>A0A7Y9I921</accession>
<dbReference type="GO" id="GO:0000976">
    <property type="term" value="F:transcription cis-regulatory region binding"/>
    <property type="evidence" value="ECO:0007669"/>
    <property type="project" value="TreeGrafter"/>
</dbReference>
<dbReference type="InterPro" id="IPR001647">
    <property type="entry name" value="HTH_TetR"/>
</dbReference>
<comment type="caution">
    <text evidence="4">The sequence shown here is derived from an EMBL/GenBank/DDBJ whole genome shotgun (WGS) entry which is preliminary data.</text>
</comment>
<dbReference type="EMBL" id="JACCBU010000001">
    <property type="protein sequence ID" value="NYE72186.1"/>
    <property type="molecule type" value="Genomic_DNA"/>
</dbReference>
<feature type="domain" description="HTH tetR-type" evidence="3">
    <location>
        <begin position="14"/>
        <end position="74"/>
    </location>
</feature>
<evidence type="ECO:0000256" key="1">
    <source>
        <dbReference type="ARBA" id="ARBA00023125"/>
    </source>
</evidence>
<name>A0A7Y9I921_9ACTN</name>
<protein>
    <submittedName>
        <fullName evidence="4">AcrR family transcriptional regulator</fullName>
    </submittedName>
</protein>
<dbReference type="Pfam" id="PF17929">
    <property type="entry name" value="TetR_C_34"/>
    <property type="match status" value="1"/>
</dbReference>
<dbReference type="Gene3D" id="1.10.357.10">
    <property type="entry name" value="Tetracycline Repressor, domain 2"/>
    <property type="match status" value="1"/>
</dbReference>
<feature type="DNA-binding region" description="H-T-H motif" evidence="2">
    <location>
        <begin position="37"/>
        <end position="56"/>
    </location>
</feature>
<dbReference type="Pfam" id="PF00440">
    <property type="entry name" value="TetR_N"/>
    <property type="match status" value="1"/>
</dbReference>
<dbReference type="InterPro" id="IPR050109">
    <property type="entry name" value="HTH-type_TetR-like_transc_reg"/>
</dbReference>
<evidence type="ECO:0000313" key="5">
    <source>
        <dbReference type="Proteomes" id="UP000569914"/>
    </source>
</evidence>
<gene>
    <name evidence="4" type="ORF">BKA15_003515</name>
</gene>
<dbReference type="PROSITE" id="PS50977">
    <property type="entry name" value="HTH_TETR_2"/>
    <property type="match status" value="1"/>
</dbReference>
<proteinExistence type="predicted"/>
<dbReference type="GO" id="GO:0003700">
    <property type="term" value="F:DNA-binding transcription factor activity"/>
    <property type="evidence" value="ECO:0007669"/>
    <property type="project" value="TreeGrafter"/>
</dbReference>